<reference evidence="2" key="1">
    <citation type="submission" date="2015-11" db="EMBL/GenBank/DDBJ databases">
        <title>De novo transcriptome assembly of four potential Pierce s Disease insect vectors from Arizona vineyards.</title>
        <authorList>
            <person name="Tassone E.E."/>
        </authorList>
    </citation>
    <scope>NUCLEOTIDE SEQUENCE</scope>
</reference>
<evidence type="ECO:0000313" key="2">
    <source>
        <dbReference type="EMBL" id="JAS67843.1"/>
    </source>
</evidence>
<dbReference type="EMBL" id="GECZ01001926">
    <property type="protein sequence ID" value="JAS67843.1"/>
    <property type="molecule type" value="Transcribed_RNA"/>
</dbReference>
<accession>A0A1B6GZJ0</accession>
<gene>
    <name evidence="2" type="ORF">g.16846</name>
</gene>
<organism evidence="2">
    <name type="scientific">Cuerna arida</name>
    <dbReference type="NCBI Taxonomy" id="1464854"/>
    <lineage>
        <taxon>Eukaryota</taxon>
        <taxon>Metazoa</taxon>
        <taxon>Ecdysozoa</taxon>
        <taxon>Arthropoda</taxon>
        <taxon>Hexapoda</taxon>
        <taxon>Insecta</taxon>
        <taxon>Pterygota</taxon>
        <taxon>Neoptera</taxon>
        <taxon>Paraneoptera</taxon>
        <taxon>Hemiptera</taxon>
        <taxon>Auchenorrhyncha</taxon>
        <taxon>Membracoidea</taxon>
        <taxon>Cicadellidae</taxon>
        <taxon>Cicadellinae</taxon>
        <taxon>Proconiini</taxon>
        <taxon>Cuerna</taxon>
    </lineage>
</organism>
<evidence type="ECO:0000256" key="1">
    <source>
        <dbReference type="SAM" id="MobiDB-lite"/>
    </source>
</evidence>
<name>A0A1B6GZJ0_9HEMI</name>
<feature type="region of interest" description="Disordered" evidence="1">
    <location>
        <begin position="1"/>
        <end position="32"/>
    </location>
</feature>
<protein>
    <submittedName>
        <fullName evidence="2">Uncharacterized protein</fullName>
    </submittedName>
</protein>
<feature type="compositionally biased region" description="Polar residues" evidence="1">
    <location>
        <begin position="1"/>
        <end position="19"/>
    </location>
</feature>
<dbReference type="AlphaFoldDB" id="A0A1B6GZJ0"/>
<proteinExistence type="predicted"/>
<sequence>MASDSANYSLQQGKQNDPVQDSKKEPFSEESTQFPELESFIVPNCELLKCATRCKHVSTRRYFVPICSKTDGCLCLGGQNTFHMDHYRDSAKKFIWTLEDKDEVYSF</sequence>